<protein>
    <recommendedName>
        <fullName evidence="4">Carboxypeptidase regulatory-like domain-containing protein</fullName>
    </recommendedName>
</protein>
<dbReference type="Proteomes" id="UP000317835">
    <property type="component" value="Chromosome"/>
</dbReference>
<dbReference type="OrthoDB" id="281179at2"/>
<feature type="region of interest" description="Disordered" evidence="1">
    <location>
        <begin position="77"/>
        <end position="105"/>
    </location>
</feature>
<feature type="region of interest" description="Disordered" evidence="1">
    <location>
        <begin position="1"/>
        <end position="28"/>
    </location>
</feature>
<evidence type="ECO:0000256" key="1">
    <source>
        <dbReference type="SAM" id="MobiDB-lite"/>
    </source>
</evidence>
<reference evidence="2 3" key="1">
    <citation type="submission" date="2019-02" db="EMBL/GenBank/DDBJ databases">
        <title>Deep-cultivation of Planctomycetes and their phenomic and genomic characterization uncovers novel biology.</title>
        <authorList>
            <person name="Wiegand S."/>
            <person name="Jogler M."/>
            <person name="Boedeker C."/>
            <person name="Pinto D."/>
            <person name="Vollmers J."/>
            <person name="Rivas-Marin E."/>
            <person name="Kohn T."/>
            <person name="Peeters S.H."/>
            <person name="Heuer A."/>
            <person name="Rast P."/>
            <person name="Oberbeckmann S."/>
            <person name="Bunk B."/>
            <person name="Jeske O."/>
            <person name="Meyerdierks A."/>
            <person name="Storesund J.E."/>
            <person name="Kallscheuer N."/>
            <person name="Luecker S."/>
            <person name="Lage O.M."/>
            <person name="Pohl T."/>
            <person name="Merkel B.J."/>
            <person name="Hornburger P."/>
            <person name="Mueller R.-W."/>
            <person name="Bruemmer F."/>
            <person name="Labrenz M."/>
            <person name="Spormann A.M."/>
            <person name="Op den Camp H."/>
            <person name="Overmann J."/>
            <person name="Amann R."/>
            <person name="Jetten M.S.M."/>
            <person name="Mascher T."/>
            <person name="Medema M.H."/>
            <person name="Devos D.P."/>
            <person name="Kaster A.-K."/>
            <person name="Ovreas L."/>
            <person name="Rohde M."/>
            <person name="Galperin M.Y."/>
            <person name="Jogler C."/>
        </authorList>
    </citation>
    <scope>NUCLEOTIDE SEQUENCE [LARGE SCALE GENOMIC DNA]</scope>
    <source>
        <strain evidence="2 3">ElP</strain>
    </source>
</reference>
<evidence type="ECO:0000313" key="2">
    <source>
        <dbReference type="EMBL" id="QDV32989.1"/>
    </source>
</evidence>
<evidence type="ECO:0008006" key="4">
    <source>
        <dbReference type="Google" id="ProtNLM"/>
    </source>
</evidence>
<dbReference type="AlphaFoldDB" id="A0A518GWM2"/>
<dbReference type="KEGG" id="tpla:ElP_08310"/>
<sequence>MPTNSEAEGVADPRHPAGGPRTGRRRAGAATLAAPAVLLLMLPACGDDGRVPLYRAEGRVEVGGEPAEGVQVVLHPADRPGDLDSLRPRGTTGPDGSFELGTFEPGDGAPAGRYVATLFWPDVPPGPTPPNDLLGGRHADPAASGLEVTIPEGPTELEPFRVEDAPRAPTRRQPPTAPDVDGMAGPGG</sequence>
<feature type="region of interest" description="Disordered" evidence="1">
    <location>
        <begin position="124"/>
        <end position="188"/>
    </location>
</feature>
<gene>
    <name evidence="2" type="ORF">ElP_08310</name>
</gene>
<proteinExistence type="predicted"/>
<accession>A0A518GWM2</accession>
<dbReference type="EMBL" id="CP036426">
    <property type="protein sequence ID" value="QDV32989.1"/>
    <property type="molecule type" value="Genomic_DNA"/>
</dbReference>
<dbReference type="RefSeq" id="WP_145267418.1">
    <property type="nucleotide sequence ID" value="NZ_CP036426.1"/>
</dbReference>
<keyword evidence="3" id="KW-1185">Reference proteome</keyword>
<name>A0A518GWM2_9BACT</name>
<evidence type="ECO:0000313" key="3">
    <source>
        <dbReference type="Proteomes" id="UP000317835"/>
    </source>
</evidence>
<organism evidence="2 3">
    <name type="scientific">Tautonia plasticadhaerens</name>
    <dbReference type="NCBI Taxonomy" id="2527974"/>
    <lineage>
        <taxon>Bacteria</taxon>
        <taxon>Pseudomonadati</taxon>
        <taxon>Planctomycetota</taxon>
        <taxon>Planctomycetia</taxon>
        <taxon>Isosphaerales</taxon>
        <taxon>Isosphaeraceae</taxon>
        <taxon>Tautonia</taxon>
    </lineage>
</organism>
<feature type="compositionally biased region" description="Basic and acidic residues" evidence="1">
    <location>
        <begin position="77"/>
        <end position="87"/>
    </location>
</feature>